<comment type="caution">
    <text evidence="1">The sequence shown here is derived from an EMBL/GenBank/DDBJ whole genome shotgun (WGS) entry which is preliminary data.</text>
</comment>
<organism evidence="1 2">
    <name type="scientific">Phialemonium atrogriseum</name>
    <dbReference type="NCBI Taxonomy" id="1093897"/>
    <lineage>
        <taxon>Eukaryota</taxon>
        <taxon>Fungi</taxon>
        <taxon>Dikarya</taxon>
        <taxon>Ascomycota</taxon>
        <taxon>Pezizomycotina</taxon>
        <taxon>Sordariomycetes</taxon>
        <taxon>Sordariomycetidae</taxon>
        <taxon>Cephalothecales</taxon>
        <taxon>Cephalothecaceae</taxon>
        <taxon>Phialemonium</taxon>
    </lineage>
</organism>
<dbReference type="AlphaFoldDB" id="A0AAJ0BVY9"/>
<dbReference type="Proteomes" id="UP001244011">
    <property type="component" value="Unassembled WGS sequence"/>
</dbReference>
<name>A0AAJ0BVY9_9PEZI</name>
<proteinExistence type="predicted"/>
<gene>
    <name evidence="1" type="ORF">QBC33DRAFT_595041</name>
</gene>
<reference evidence="1" key="1">
    <citation type="submission" date="2023-06" db="EMBL/GenBank/DDBJ databases">
        <title>Genome-scale phylogeny and comparative genomics of the fungal order Sordariales.</title>
        <authorList>
            <consortium name="Lawrence Berkeley National Laboratory"/>
            <person name="Hensen N."/>
            <person name="Bonometti L."/>
            <person name="Westerberg I."/>
            <person name="Brannstrom I.O."/>
            <person name="Guillou S."/>
            <person name="Cros-Aarteil S."/>
            <person name="Calhoun S."/>
            <person name="Haridas S."/>
            <person name="Kuo A."/>
            <person name="Mondo S."/>
            <person name="Pangilinan J."/>
            <person name="Riley R."/>
            <person name="Labutti K."/>
            <person name="Andreopoulos B."/>
            <person name="Lipzen A."/>
            <person name="Chen C."/>
            <person name="Yanf M."/>
            <person name="Daum C."/>
            <person name="Ng V."/>
            <person name="Clum A."/>
            <person name="Steindorff A."/>
            <person name="Ohm R."/>
            <person name="Martin F."/>
            <person name="Silar P."/>
            <person name="Natvig D."/>
            <person name="Lalanne C."/>
            <person name="Gautier V."/>
            <person name="Ament-Velasquez S.L."/>
            <person name="Kruys A."/>
            <person name="Hutchinson M.I."/>
            <person name="Powell A.J."/>
            <person name="Barry K."/>
            <person name="Miller A.N."/>
            <person name="Grigoriev I.V."/>
            <person name="Debuchy R."/>
            <person name="Gladieux P."/>
            <person name="Thoren M.H."/>
            <person name="Johannesson H."/>
        </authorList>
    </citation>
    <scope>NUCLEOTIDE SEQUENCE</scope>
    <source>
        <strain evidence="1">8032-3</strain>
    </source>
</reference>
<dbReference type="GeneID" id="85314997"/>
<sequence>MRLKAGVLARPTDDAQTLPAGAARWSDSTGPGWCSEDCSGDWSGSWSGRWLRPWERSAAAAAAGGFGSGGGGGGGLLPLHQPGEELLPADFLDFGLLGPDSGGGLRRPAGRGSLWLSGNCGRSAGVGIDAAPALEPEWVGLIVGVFAHVWLGAVKGGECRVWRGWDGVEEEGTEKLASIYLWVSGEQTAAAARRSRSKT</sequence>
<dbReference type="RefSeq" id="XP_060280631.1">
    <property type="nucleotide sequence ID" value="XM_060431810.1"/>
</dbReference>
<dbReference type="EMBL" id="MU839020">
    <property type="protein sequence ID" value="KAK1764418.1"/>
    <property type="molecule type" value="Genomic_DNA"/>
</dbReference>
<protein>
    <submittedName>
        <fullName evidence="1">Uncharacterized protein</fullName>
    </submittedName>
</protein>
<accession>A0AAJ0BVY9</accession>
<evidence type="ECO:0000313" key="2">
    <source>
        <dbReference type="Proteomes" id="UP001244011"/>
    </source>
</evidence>
<keyword evidence="2" id="KW-1185">Reference proteome</keyword>
<evidence type="ECO:0000313" key="1">
    <source>
        <dbReference type="EMBL" id="KAK1764418.1"/>
    </source>
</evidence>